<sequence length="21" mass="2550">MRIQPRQVKILSSLKLELIHF</sequence>
<dbReference type="EMBL" id="GBRH01221633">
    <property type="protein sequence ID" value="JAD76262.1"/>
    <property type="molecule type" value="Transcribed_RNA"/>
</dbReference>
<organism evidence="1">
    <name type="scientific">Arundo donax</name>
    <name type="common">Giant reed</name>
    <name type="synonym">Donax arundinaceus</name>
    <dbReference type="NCBI Taxonomy" id="35708"/>
    <lineage>
        <taxon>Eukaryota</taxon>
        <taxon>Viridiplantae</taxon>
        <taxon>Streptophyta</taxon>
        <taxon>Embryophyta</taxon>
        <taxon>Tracheophyta</taxon>
        <taxon>Spermatophyta</taxon>
        <taxon>Magnoliopsida</taxon>
        <taxon>Liliopsida</taxon>
        <taxon>Poales</taxon>
        <taxon>Poaceae</taxon>
        <taxon>PACMAD clade</taxon>
        <taxon>Arundinoideae</taxon>
        <taxon>Arundineae</taxon>
        <taxon>Arundo</taxon>
    </lineage>
</organism>
<protein>
    <submittedName>
        <fullName evidence="1">Uncharacterized protein</fullName>
    </submittedName>
</protein>
<dbReference type="AlphaFoldDB" id="A0A0A9NNE0"/>
<reference evidence="1" key="1">
    <citation type="submission" date="2014-09" db="EMBL/GenBank/DDBJ databases">
        <authorList>
            <person name="Magalhaes I.L.F."/>
            <person name="Oliveira U."/>
            <person name="Santos F.R."/>
            <person name="Vidigal T.H.D.A."/>
            <person name="Brescovit A.D."/>
            <person name="Santos A.J."/>
        </authorList>
    </citation>
    <scope>NUCLEOTIDE SEQUENCE</scope>
    <source>
        <tissue evidence="1">Shoot tissue taken approximately 20 cm above the soil surface</tissue>
    </source>
</reference>
<accession>A0A0A9NNE0</accession>
<name>A0A0A9NNE0_ARUDO</name>
<evidence type="ECO:0000313" key="1">
    <source>
        <dbReference type="EMBL" id="JAD76262.1"/>
    </source>
</evidence>
<proteinExistence type="predicted"/>
<reference evidence="1" key="2">
    <citation type="journal article" date="2015" name="Data Brief">
        <title>Shoot transcriptome of the giant reed, Arundo donax.</title>
        <authorList>
            <person name="Barrero R.A."/>
            <person name="Guerrero F.D."/>
            <person name="Moolhuijzen P."/>
            <person name="Goolsby J.A."/>
            <person name="Tidwell J."/>
            <person name="Bellgard S.E."/>
            <person name="Bellgard M.I."/>
        </authorList>
    </citation>
    <scope>NUCLEOTIDE SEQUENCE</scope>
    <source>
        <tissue evidence="1">Shoot tissue taken approximately 20 cm above the soil surface</tissue>
    </source>
</reference>